<dbReference type="EMBL" id="MFGO01000019">
    <property type="protein sequence ID" value="OGF40822.1"/>
    <property type="molecule type" value="Genomic_DNA"/>
</dbReference>
<dbReference type="Gene3D" id="2.40.30.170">
    <property type="match status" value="1"/>
</dbReference>
<evidence type="ECO:0000256" key="4">
    <source>
        <dbReference type="SAM" id="Coils"/>
    </source>
</evidence>
<name>A0A1F5TP94_9BACT</name>
<dbReference type="AlphaFoldDB" id="A0A1F5TP94"/>
<keyword evidence="3 4" id="KW-0175">Coiled coil</keyword>
<evidence type="ECO:0000256" key="2">
    <source>
        <dbReference type="ARBA" id="ARBA00009477"/>
    </source>
</evidence>
<comment type="caution">
    <text evidence="8">The sequence shown here is derived from an EMBL/GenBank/DDBJ whole genome shotgun (WGS) entry which is preliminary data.</text>
</comment>
<dbReference type="InterPro" id="IPR006143">
    <property type="entry name" value="RND_pump_MFP"/>
</dbReference>
<feature type="domain" description="Multidrug resistance protein MdtA-like C-terminal permuted SH3" evidence="6">
    <location>
        <begin position="569"/>
        <end position="620"/>
    </location>
</feature>
<dbReference type="InterPro" id="IPR058627">
    <property type="entry name" value="MdtA-like_C"/>
</dbReference>
<gene>
    <name evidence="8" type="ORF">A2531_06605</name>
</gene>
<dbReference type="GO" id="GO:0030313">
    <property type="term" value="C:cell envelope"/>
    <property type="evidence" value="ECO:0007669"/>
    <property type="project" value="UniProtKB-SubCell"/>
</dbReference>
<dbReference type="SUPFAM" id="SSF111369">
    <property type="entry name" value="HlyD-like secretion proteins"/>
    <property type="match status" value="2"/>
</dbReference>
<accession>A0A1F5TP94</accession>
<evidence type="ECO:0000256" key="3">
    <source>
        <dbReference type="ARBA" id="ARBA00023054"/>
    </source>
</evidence>
<dbReference type="NCBIfam" id="TIGR01730">
    <property type="entry name" value="RND_mfp"/>
    <property type="match status" value="1"/>
</dbReference>
<keyword evidence="5" id="KW-0812">Transmembrane</keyword>
<dbReference type="Gene3D" id="2.40.420.20">
    <property type="match status" value="1"/>
</dbReference>
<sequence>MISILEESKKSRRMGFLGKNKKIIIGGLILIIVGYAGYSYFRGNKTQTVQTAPKEWIVKQDDLQIAIEADGKVVAEDGVELSFSVSGDNLEVEDVFVKEGDKVKKGDKIATVKTETLEFNLRNAYSSYQSSLADYNNTMSGATEEEKQNALDKISSYEISLEQGKINLENTKQSAENSIYNAEQAVKDAKENLDDNQDELTSESVKDAYKILVDTIKSINISLESILPDSDDILGIDHKSVNDNFEENLGAKDITTLSHANNSYIQAKNKKEELEPIAVSLDRYSDYKDTEAAAVIATETLNIFEDHLYDMRTMLESTITSTNLSQTSLDALKSTINSNRTTINTKISVLADDIDDIQDAKDALDDYVQDYEDALRDLENAKKNAERDIANSESSLKSKELSLEQAKRDYNDLIAPLTDAELASARSKLTSASINLEKANLELDKATIISPIDGEVAMLNYKKGDIIVDNSSSDPVAVIINNDTLFIEVNIEEADINKISVGQKAYATFDALNDLKFEGEISFISLTSETSNSGIVTYLVRIIITNTGEAKIREGMTAFVDFIIAEANNVLSIPVAAVRNIEGNPSTTLENGEIKKVTTGFTDGKNVEVINGLNAGDKIIY</sequence>
<feature type="domain" description="YknX-like beta-barrel" evidence="7">
    <location>
        <begin position="487"/>
        <end position="560"/>
    </location>
</feature>
<dbReference type="GO" id="GO:0016020">
    <property type="term" value="C:membrane"/>
    <property type="evidence" value="ECO:0007669"/>
    <property type="project" value="InterPro"/>
</dbReference>
<evidence type="ECO:0000256" key="5">
    <source>
        <dbReference type="SAM" id="Phobius"/>
    </source>
</evidence>
<evidence type="ECO:0000259" key="6">
    <source>
        <dbReference type="Pfam" id="PF25967"/>
    </source>
</evidence>
<comment type="similarity">
    <text evidence="2">Belongs to the membrane fusion protein (MFP) (TC 8.A.1) family.</text>
</comment>
<feature type="transmembrane region" description="Helical" evidence="5">
    <location>
        <begin position="21"/>
        <end position="41"/>
    </location>
</feature>
<dbReference type="Gene3D" id="2.40.50.100">
    <property type="match status" value="1"/>
</dbReference>
<dbReference type="PANTHER" id="PTHR32347:SF23">
    <property type="entry name" value="BLL5650 PROTEIN"/>
    <property type="match status" value="1"/>
</dbReference>
<comment type="subcellular location">
    <subcellularLocation>
        <location evidence="1">Cell envelope</location>
    </subcellularLocation>
</comment>
<dbReference type="PANTHER" id="PTHR32347">
    <property type="entry name" value="EFFLUX SYSTEM COMPONENT YKNX-RELATED"/>
    <property type="match status" value="1"/>
</dbReference>
<feature type="coiled-coil region" evidence="4">
    <location>
        <begin position="357"/>
        <end position="442"/>
    </location>
</feature>
<organism evidence="8 9">
    <name type="scientific">Candidatus Falkowbacteria bacterium RIFOXYD2_FULL_34_120</name>
    <dbReference type="NCBI Taxonomy" id="1798007"/>
    <lineage>
        <taxon>Bacteria</taxon>
        <taxon>Candidatus Falkowiibacteriota</taxon>
    </lineage>
</organism>
<keyword evidence="5" id="KW-1133">Transmembrane helix</keyword>
<protein>
    <submittedName>
        <fullName evidence="8">Uncharacterized protein</fullName>
    </submittedName>
</protein>
<dbReference type="Gene3D" id="1.10.287.470">
    <property type="entry name" value="Helix hairpin bin"/>
    <property type="match status" value="1"/>
</dbReference>
<evidence type="ECO:0000259" key="7">
    <source>
        <dbReference type="Pfam" id="PF25990"/>
    </source>
</evidence>
<dbReference type="Proteomes" id="UP000177579">
    <property type="component" value="Unassembled WGS sequence"/>
</dbReference>
<feature type="coiled-coil region" evidence="4">
    <location>
        <begin position="165"/>
        <end position="206"/>
    </location>
</feature>
<reference evidence="8 9" key="1">
    <citation type="journal article" date="2016" name="Nat. Commun.">
        <title>Thousands of microbial genomes shed light on interconnected biogeochemical processes in an aquifer system.</title>
        <authorList>
            <person name="Anantharaman K."/>
            <person name="Brown C.T."/>
            <person name="Hug L.A."/>
            <person name="Sharon I."/>
            <person name="Castelle C.J."/>
            <person name="Probst A.J."/>
            <person name="Thomas B.C."/>
            <person name="Singh A."/>
            <person name="Wilkins M.J."/>
            <person name="Karaoz U."/>
            <person name="Brodie E.L."/>
            <person name="Williams K.H."/>
            <person name="Hubbard S.S."/>
            <person name="Banfield J.F."/>
        </authorList>
    </citation>
    <scope>NUCLEOTIDE SEQUENCE [LARGE SCALE GENOMIC DNA]</scope>
</reference>
<keyword evidence="5" id="KW-0472">Membrane</keyword>
<dbReference type="InterPro" id="IPR058636">
    <property type="entry name" value="Beta-barrel_YknX"/>
</dbReference>
<evidence type="ECO:0000313" key="9">
    <source>
        <dbReference type="Proteomes" id="UP000177579"/>
    </source>
</evidence>
<dbReference type="GO" id="GO:0022857">
    <property type="term" value="F:transmembrane transporter activity"/>
    <property type="evidence" value="ECO:0007669"/>
    <property type="project" value="InterPro"/>
</dbReference>
<dbReference type="Pfam" id="PF25967">
    <property type="entry name" value="RND-MFP_C"/>
    <property type="match status" value="1"/>
</dbReference>
<evidence type="ECO:0000313" key="8">
    <source>
        <dbReference type="EMBL" id="OGF40822.1"/>
    </source>
</evidence>
<dbReference type="Pfam" id="PF25990">
    <property type="entry name" value="Beta-barrel_YknX"/>
    <property type="match status" value="1"/>
</dbReference>
<proteinExistence type="inferred from homology"/>
<evidence type="ECO:0000256" key="1">
    <source>
        <dbReference type="ARBA" id="ARBA00004196"/>
    </source>
</evidence>
<dbReference type="InterPro" id="IPR050465">
    <property type="entry name" value="UPF0194_transport"/>
</dbReference>